<organism evidence="1">
    <name type="scientific">mine drainage metagenome</name>
    <dbReference type="NCBI Taxonomy" id="410659"/>
    <lineage>
        <taxon>unclassified sequences</taxon>
        <taxon>metagenomes</taxon>
        <taxon>ecological metagenomes</taxon>
    </lineage>
</organism>
<proteinExistence type="predicted"/>
<sequence>MDQPGHLVTGAHAVQRRHVQGVRGRSVFIVRAARQPTLIREYTSIAKA</sequence>
<dbReference type="AlphaFoldDB" id="A0A1J5R1J7"/>
<reference evidence="1" key="1">
    <citation type="submission" date="2016-10" db="EMBL/GenBank/DDBJ databases">
        <title>Sequence of Gallionella enrichment culture.</title>
        <authorList>
            <person name="Poehlein A."/>
            <person name="Muehling M."/>
            <person name="Daniel R."/>
        </authorList>
    </citation>
    <scope>NUCLEOTIDE SEQUENCE</scope>
</reference>
<evidence type="ECO:0000313" key="1">
    <source>
        <dbReference type="EMBL" id="OIQ83603.1"/>
    </source>
</evidence>
<gene>
    <name evidence="1" type="ORF">GALL_345910</name>
</gene>
<accession>A0A1J5R1J7</accession>
<comment type="caution">
    <text evidence="1">The sequence shown here is derived from an EMBL/GenBank/DDBJ whole genome shotgun (WGS) entry which is preliminary data.</text>
</comment>
<dbReference type="EMBL" id="MLJW01000688">
    <property type="protein sequence ID" value="OIQ83603.1"/>
    <property type="molecule type" value="Genomic_DNA"/>
</dbReference>
<name>A0A1J5R1J7_9ZZZZ</name>
<protein>
    <submittedName>
        <fullName evidence="1">Uncharacterized protein</fullName>
    </submittedName>
</protein>